<protein>
    <submittedName>
        <fullName evidence="2">Uncharacterized protein</fullName>
    </submittedName>
</protein>
<feature type="compositionally biased region" description="Low complexity" evidence="1">
    <location>
        <begin position="1344"/>
        <end position="1364"/>
    </location>
</feature>
<feature type="region of interest" description="Disordered" evidence="1">
    <location>
        <begin position="320"/>
        <end position="354"/>
    </location>
</feature>
<dbReference type="OrthoDB" id="10692699at2759"/>
<evidence type="ECO:0000313" key="2">
    <source>
        <dbReference type="EMBL" id="OWA51700.1"/>
    </source>
</evidence>
<dbReference type="Proteomes" id="UP000192578">
    <property type="component" value="Unassembled WGS sequence"/>
</dbReference>
<proteinExistence type="predicted"/>
<feature type="compositionally biased region" description="Basic and acidic residues" evidence="1">
    <location>
        <begin position="587"/>
        <end position="596"/>
    </location>
</feature>
<name>A0A9X6ND19_HYPEX</name>
<keyword evidence="3" id="KW-1185">Reference proteome</keyword>
<feature type="compositionally biased region" description="Pro residues" evidence="1">
    <location>
        <begin position="121"/>
        <end position="134"/>
    </location>
</feature>
<feature type="region of interest" description="Disordered" evidence="1">
    <location>
        <begin position="656"/>
        <end position="821"/>
    </location>
</feature>
<feature type="region of interest" description="Disordered" evidence="1">
    <location>
        <begin position="1"/>
        <end position="158"/>
    </location>
</feature>
<feature type="region of interest" description="Disordered" evidence="1">
    <location>
        <begin position="240"/>
        <end position="269"/>
    </location>
</feature>
<feature type="region of interest" description="Disordered" evidence="1">
    <location>
        <begin position="449"/>
        <end position="472"/>
    </location>
</feature>
<feature type="compositionally biased region" description="Pro residues" evidence="1">
    <location>
        <begin position="89"/>
        <end position="99"/>
    </location>
</feature>
<dbReference type="EMBL" id="MTYJ01000236">
    <property type="protein sequence ID" value="OWA51700.1"/>
    <property type="molecule type" value="Genomic_DNA"/>
</dbReference>
<feature type="compositionally biased region" description="Low complexity" evidence="1">
    <location>
        <begin position="726"/>
        <end position="735"/>
    </location>
</feature>
<feature type="region of interest" description="Disordered" evidence="1">
    <location>
        <begin position="587"/>
        <end position="628"/>
    </location>
</feature>
<feature type="compositionally biased region" description="Acidic residues" evidence="1">
    <location>
        <begin position="1633"/>
        <end position="1656"/>
    </location>
</feature>
<sequence length="1909" mass="208977">MYPVQQQQQQPQGSPFYPQQQQQPQGSVQQQQQQQGSSFYPQQHQLFHPQQQQPQRFHQPQQQQQQHPPIPYNPFASSGLANRNFRWVQPPPQQPPPNFPYHHQPRQPFPRAYFPDGSGPAQPPFLPQQPPFPQQQPSFPQQQPPFPQQQPDPRACSAVPPFGYNDNREVEVEVEETRSELFFPHHQQQLQHPDFAARTSFEISPPGGLHLAAFEAEMARRGPVVGQDFVDGAALHRNGFLPSHPAMSQHEHTAYSPSSPPGSPNRAPQYYTKQYLENAGRDTRPDSFGRFQLSDLDCSDAAVVAEVQRRLLEEAQLSQKPKAALLGTSPSGEPQNWTSSSSWQTTAAETPSGAFKDASRNFVASYGKMTDSSARSVGERSSDFPDKVKSTLFSQQKGENNLLNGRPLSPSRSRAQYNRMQPGPAMVPVSPLQQVATAASEEWRLAFENRTNPNAPKLTSTSSQHAPGRPAKVDTAEKFLSTHSIGYLVETAQNSTSIPPAVAPKETKSQRKKRAKAAQLLADFGKSAPIAEEVFNPHATSVVVSSAGVLPLAAHQPADPRWTPSQDESGHGENLWDYYADRGSVEDCRTSSRADGPRGSSSSRINDDDGLRTRSVTSYEPPPRVNRIWDRTSSYDYDAREDDRSWAERRDDVRRPSRGMDYDYRSRDRRPSRSRSRDDRMDRVRRSDRSRRPDEEHVHATAHRQCVRRLSSGTVDIKAESPPIPSVSAASSLSLEELEDGEIVDEAVIGGGRPSEASPSPSRLPAEPDSPPYRLQTPSPYSMVEWPTTPPPKSPKKPRSPIKFQLTQTVDAAPAVTLPASKNPLFADEAWDMLEAAAEAQAPSREHKSSLNSPALNQTVAAATTERPADDVKQRPRRRRTSQIGEDDARIAANKARRRGLPVPTEGVPVVKESPCSPDLDKSGKLSPDSSVRATAKPEVLLLSAPASPDPDSTVKAPETSVGKNPAAVVRGKFETFDIFSSDDEGIDSRPAGEYDDMDLDPAEEGDEEVASLMGFGYDEDDYDDYGIDELDLPFEVTIRSNSVGDRINVESEDVLRARAMAALGGPVLSSSVKRSPSPPAVPKEILHVVQSDSSAVSQQQPQQGISFNFGSLLLPLSKPTPPSPSNTETVPVLWKNGVMLPPPQMEPSPVIANLLKSFRGFGSAPPISTPVEKEAAPHPPVSAPHPPVSAPHPPVSASHPPVSAPHPPVATLLKSFGGFGSLATSSSVASSAAVTVIAPKDIPVPFATEVSPVVPPPPRSSCEKSTAMRDSRDSHKSRSSKDSKTKKREDTRDSRDSRKKRDDSRDAHRERDSRDSKESGKKRNCSAESMAISLIQSVVAPTSVKSSSGTSSARSSVSGVSLGSDRKPIVISPEVSAPAPALAEGSFFKRMLGGRSPARPHATLVVKQTPKADTADPMKEYRAVKFSSSEAALSSIRDDTKKVKTIGFTIPGAGVISVDTGSLAPPTVAPPVTKFVTLPEPQKITLAAVVVAGADQGRGSLEKGNDDSHHSSHRSVHGVKRKRERSRSSGGARLPSLRTIPAVADVMAHVTRETKTRKNIDAELETLQLGLEESLWEDVELSETIHELEVALQTAHSKKRRVWGRLDGYRKKVEQVTRIVDPENADDRLDPDQFDMESSGEEEDSNIHDDDDDDEIAAKVSPPKNCPNYIRLFTAGGATQHRLPNFSKDPMLRILKDLRKMRGSQPVVLEADAIKEPSVERPSTSSSSGSCKNNEMEPARLDPSSEFTEDQVALKGPHIFADLADLVESLGLFQFRAGFANITHRNPFTEAYINDINRTLTYCFCDNQADQCHKQHLRLMDLKTRKKHIRAELRKAKLESTTAIDCALDAVTDESSDFSELRPLWVDLASRLPLGVPVVVVPPTSPLGIALDERISAHKKTVRDDADV</sequence>
<accession>A0A9X6ND19</accession>
<evidence type="ECO:0000256" key="1">
    <source>
        <dbReference type="SAM" id="MobiDB-lite"/>
    </source>
</evidence>
<feature type="compositionally biased region" description="Acidic residues" evidence="1">
    <location>
        <begin position="994"/>
        <end position="1007"/>
    </location>
</feature>
<feature type="region of interest" description="Disordered" evidence="1">
    <location>
        <begin position="1716"/>
        <end position="1745"/>
    </location>
</feature>
<feature type="compositionally biased region" description="Low complexity" evidence="1">
    <location>
        <begin position="1"/>
        <end position="67"/>
    </location>
</feature>
<feature type="compositionally biased region" description="Basic and acidic residues" evidence="1">
    <location>
        <begin position="656"/>
        <end position="699"/>
    </location>
</feature>
<feature type="compositionally biased region" description="Pro residues" evidence="1">
    <location>
        <begin position="1178"/>
        <end position="1195"/>
    </location>
</feature>
<feature type="compositionally biased region" description="Low complexity" evidence="1">
    <location>
        <begin position="337"/>
        <end position="350"/>
    </location>
</feature>
<gene>
    <name evidence="2" type="ORF">BV898_16173</name>
</gene>
<feature type="region of interest" description="Disordered" evidence="1">
    <location>
        <begin position="981"/>
        <end position="1007"/>
    </location>
</feature>
<feature type="compositionally biased region" description="Basic and acidic residues" evidence="1">
    <location>
        <begin position="1267"/>
        <end position="1322"/>
    </location>
</feature>
<comment type="caution">
    <text evidence="2">The sequence shown here is derived from an EMBL/GenBank/DDBJ whole genome shotgun (WGS) entry which is preliminary data.</text>
</comment>
<feature type="compositionally biased region" description="Basic residues" evidence="1">
    <location>
        <begin position="1512"/>
        <end position="1526"/>
    </location>
</feature>
<feature type="compositionally biased region" description="Acidic residues" evidence="1">
    <location>
        <begin position="736"/>
        <end position="745"/>
    </location>
</feature>
<feature type="compositionally biased region" description="Polar residues" evidence="1">
    <location>
        <begin position="449"/>
        <end position="465"/>
    </location>
</feature>
<feature type="region of interest" description="Disordered" evidence="1">
    <location>
        <begin position="1166"/>
        <end position="1207"/>
    </location>
</feature>
<feature type="compositionally biased region" description="Basic and acidic residues" evidence="1">
    <location>
        <begin position="1501"/>
        <end position="1511"/>
    </location>
</feature>
<organism evidence="2 3">
    <name type="scientific">Hypsibius exemplaris</name>
    <name type="common">Freshwater tardigrade</name>
    <dbReference type="NCBI Taxonomy" id="2072580"/>
    <lineage>
        <taxon>Eukaryota</taxon>
        <taxon>Metazoa</taxon>
        <taxon>Ecdysozoa</taxon>
        <taxon>Tardigrada</taxon>
        <taxon>Eutardigrada</taxon>
        <taxon>Parachela</taxon>
        <taxon>Hypsibioidea</taxon>
        <taxon>Hypsibiidae</taxon>
        <taxon>Hypsibius</taxon>
    </lineage>
</organism>
<feature type="compositionally biased region" description="Polar residues" evidence="1">
    <location>
        <begin position="393"/>
        <end position="403"/>
    </location>
</feature>
<evidence type="ECO:0000313" key="3">
    <source>
        <dbReference type="Proteomes" id="UP000192578"/>
    </source>
</evidence>
<feature type="region of interest" description="Disordered" evidence="1">
    <location>
        <begin position="1247"/>
        <end position="1369"/>
    </location>
</feature>
<reference evidence="3" key="1">
    <citation type="submission" date="2017-01" db="EMBL/GenBank/DDBJ databases">
        <title>Comparative genomics of anhydrobiosis in the tardigrade Hypsibius dujardini.</title>
        <authorList>
            <person name="Yoshida Y."/>
            <person name="Koutsovoulos G."/>
            <person name="Laetsch D."/>
            <person name="Stevens L."/>
            <person name="Kumar S."/>
            <person name="Horikawa D."/>
            <person name="Ishino K."/>
            <person name="Komine S."/>
            <person name="Tomita M."/>
            <person name="Blaxter M."/>
            <person name="Arakawa K."/>
        </authorList>
    </citation>
    <scope>NUCLEOTIDE SEQUENCE [LARGE SCALE GENOMIC DNA]</scope>
    <source>
        <strain evidence="3">Z151</strain>
    </source>
</reference>
<feature type="region of interest" description="Disordered" evidence="1">
    <location>
        <begin position="837"/>
        <end position="965"/>
    </location>
</feature>
<feature type="region of interest" description="Disordered" evidence="1">
    <location>
        <begin position="1621"/>
        <end position="1662"/>
    </location>
</feature>
<feature type="region of interest" description="Disordered" evidence="1">
    <location>
        <begin position="555"/>
        <end position="575"/>
    </location>
</feature>
<feature type="region of interest" description="Disordered" evidence="1">
    <location>
        <begin position="1498"/>
        <end position="1538"/>
    </location>
</feature>
<feature type="compositionally biased region" description="Polar residues" evidence="1">
    <location>
        <begin position="850"/>
        <end position="862"/>
    </location>
</feature>
<feature type="region of interest" description="Disordered" evidence="1">
    <location>
        <begin position="393"/>
        <end position="417"/>
    </location>
</feature>